<reference evidence="3" key="1">
    <citation type="journal article" date="2019" name="Int. J. Syst. Evol. Microbiol.">
        <title>The Global Catalogue of Microorganisms (GCM) 10K type strain sequencing project: providing services to taxonomists for standard genome sequencing and annotation.</title>
        <authorList>
            <consortium name="The Broad Institute Genomics Platform"/>
            <consortium name="The Broad Institute Genome Sequencing Center for Infectious Disease"/>
            <person name="Wu L."/>
            <person name="Ma J."/>
        </authorList>
    </citation>
    <scope>NUCLEOTIDE SEQUENCE [LARGE SCALE GENOMIC DNA]</scope>
    <source>
        <strain evidence="3">JCM 17809</strain>
    </source>
</reference>
<evidence type="ECO:0000313" key="2">
    <source>
        <dbReference type="EMBL" id="GAA4410690.1"/>
    </source>
</evidence>
<feature type="domain" description="CHAT" evidence="1">
    <location>
        <begin position="578"/>
        <end position="797"/>
    </location>
</feature>
<dbReference type="SUPFAM" id="SSF48452">
    <property type="entry name" value="TPR-like"/>
    <property type="match status" value="1"/>
</dbReference>
<dbReference type="Pfam" id="PF12770">
    <property type="entry name" value="CHAT"/>
    <property type="match status" value="1"/>
</dbReference>
<dbReference type="RefSeq" id="WP_345207555.1">
    <property type="nucleotide sequence ID" value="NZ_BAABGM010000020.1"/>
</dbReference>
<organism evidence="2 3">
    <name type="scientific">Fodinibacter luteus</name>
    <dbReference type="NCBI Taxonomy" id="552064"/>
    <lineage>
        <taxon>Bacteria</taxon>
        <taxon>Bacillati</taxon>
        <taxon>Actinomycetota</taxon>
        <taxon>Actinomycetes</taxon>
        <taxon>Micrococcales</taxon>
        <taxon>Intrasporangiaceae</taxon>
        <taxon>Fodinibacter (ex Wang et al. 2009)</taxon>
    </lineage>
</organism>
<keyword evidence="3" id="KW-1185">Reference proteome</keyword>
<dbReference type="InterPro" id="IPR011990">
    <property type="entry name" value="TPR-like_helical_dom_sf"/>
</dbReference>
<protein>
    <submittedName>
        <fullName evidence="2">CHAT domain-containing protein</fullName>
    </submittedName>
</protein>
<proteinExistence type="predicted"/>
<name>A0ABP8KM81_9MICO</name>
<sequence>MGRFDEAAAWLDDALAGLAASGDPGAEWLATRILITRSWSELEVRGLGSALEMLADARARAHRIGDPLLVALTCIQEGTLHGRVGDWGSCLAALQRVGADESSLDPAQQWALHLNLGQSHLGLGHTTEAATEFEQARDIAAEHGLVDQEFKARHNRAVVAFVDGDLPRALLLMREADAMDAAVARDRARLDHAEVLLEAGLVDRARSALEDALAGARSGGHRLEEGEIDLRLARCDLLVNDLDGARAHIRAATAAFRTRQAEELVAEAEIIRATIDVAAGHDVQSVVTTLSRTLDRPGARPAAHRAAVRLDAEARLLLGDVGGAERRLATLDGADRDSLGARLHETLVRARLDLARGRPAEAERRIVTGNRLIAAHQFQSSSLDVRAALALHGRRLAIFDAERAVAVGDVDGILTSVERWRAISHRINPVTTATDPEVATLTRELRRLRQLAADDGDSGGDLTARIAALEDQVAQREWALTVDGARAATVAAVGADEARATASERDVTVVEFFELDDHLWTIEVSAGALSVRRTAPVVDATRLVTRLRRDLRARAIVAVGSPLAPMLERAATASLVALDAALNPGGPGSARVVVIPSRSLAAVPWSLLPSLYGRPVTVAPSLTRWVRGPARAATPVWTDTVAALYGPGLARTRQEVGAVRAAWAGSQEPDPAGPATSEEVLRALGSARVVHLAAHGIHEAQSPLFSSVLAADGPVFAREFPRPVAAEHVALSACDVGQFSSRPGDEPLGLAIALISLGATSVLGAVAPVSDDVAAEAMVAYHRLLASGADASTAWGQVVEQHPAAGVFCYYGSEWSVR</sequence>
<dbReference type="InterPro" id="IPR024983">
    <property type="entry name" value="CHAT_dom"/>
</dbReference>
<comment type="caution">
    <text evidence="2">The sequence shown here is derived from an EMBL/GenBank/DDBJ whole genome shotgun (WGS) entry which is preliminary data.</text>
</comment>
<dbReference type="Proteomes" id="UP001500945">
    <property type="component" value="Unassembled WGS sequence"/>
</dbReference>
<gene>
    <name evidence="2" type="ORF">GCM10023168_30640</name>
</gene>
<accession>A0ABP8KM81</accession>
<evidence type="ECO:0000259" key="1">
    <source>
        <dbReference type="Pfam" id="PF12770"/>
    </source>
</evidence>
<dbReference type="EMBL" id="BAABGM010000020">
    <property type="protein sequence ID" value="GAA4410690.1"/>
    <property type="molecule type" value="Genomic_DNA"/>
</dbReference>
<dbReference type="Gene3D" id="1.25.40.10">
    <property type="entry name" value="Tetratricopeptide repeat domain"/>
    <property type="match status" value="1"/>
</dbReference>
<evidence type="ECO:0000313" key="3">
    <source>
        <dbReference type="Proteomes" id="UP001500945"/>
    </source>
</evidence>